<dbReference type="PANTHER" id="PTHR11614">
    <property type="entry name" value="PHOSPHOLIPASE-RELATED"/>
    <property type="match status" value="1"/>
</dbReference>
<feature type="domain" description="AB hydrolase-1" evidence="1">
    <location>
        <begin position="6"/>
        <end position="236"/>
    </location>
</feature>
<sequence length="266" mass="30668">MAKKEIVLIHGTWGHASNWDEMRAELEARGYTVHTPILRYHDLPVWEGALKLGTVRLLDYVNDLVDFVKTLDEPPIIGGVSMGGLLAQLVAARVENKGLLLLSPAPAWGMFPFYPSMTRTFYKHFLQWGFWRKPLYPHWEEFRWSVVNEQTEEKAREFFYSLKLESGRAYMDMGFWFLDPQRSSWVDVDAITAPVLILSGAKDRVVAPRIARVTAKRYKKNGKLVVLPNSDHVMMVGKELANTMREFDQWVAENNILPETEVLEDN</sequence>
<dbReference type="Gene3D" id="3.40.50.1820">
    <property type="entry name" value="alpha/beta hydrolase"/>
    <property type="match status" value="1"/>
</dbReference>
<organism evidence="2 3">
    <name type="scientific">Pseudovibrio ascidiaceicola</name>
    <dbReference type="NCBI Taxonomy" id="285279"/>
    <lineage>
        <taxon>Bacteria</taxon>
        <taxon>Pseudomonadati</taxon>
        <taxon>Pseudomonadota</taxon>
        <taxon>Alphaproteobacteria</taxon>
        <taxon>Hyphomicrobiales</taxon>
        <taxon>Stappiaceae</taxon>
        <taxon>Pseudovibrio</taxon>
    </lineage>
</organism>
<evidence type="ECO:0000313" key="2">
    <source>
        <dbReference type="EMBL" id="SFL17072.1"/>
    </source>
</evidence>
<dbReference type="EMBL" id="FOSK01000019">
    <property type="protein sequence ID" value="SFL17072.1"/>
    <property type="molecule type" value="Genomic_DNA"/>
</dbReference>
<reference evidence="2 3" key="1">
    <citation type="submission" date="2016-10" db="EMBL/GenBank/DDBJ databases">
        <authorList>
            <person name="Varghese N."/>
            <person name="Submissions S."/>
        </authorList>
    </citation>
    <scope>NUCLEOTIDE SEQUENCE [LARGE SCALE GENOMIC DNA]</scope>
    <source>
        <strain evidence="2 3">DSM 16392</strain>
    </source>
</reference>
<dbReference type="InterPro" id="IPR029058">
    <property type="entry name" value="AB_hydrolase_fold"/>
</dbReference>
<name>A0A1I4FGM0_9HYPH</name>
<dbReference type="SUPFAM" id="SSF53474">
    <property type="entry name" value="alpha/beta-Hydrolases"/>
    <property type="match status" value="1"/>
</dbReference>
<evidence type="ECO:0000259" key="1">
    <source>
        <dbReference type="Pfam" id="PF12697"/>
    </source>
</evidence>
<protein>
    <submittedName>
        <fullName evidence="2">Esterase/lipase</fullName>
    </submittedName>
</protein>
<comment type="caution">
    <text evidence="2">The sequence shown here is derived from an EMBL/GenBank/DDBJ whole genome shotgun (WGS) entry which is preliminary data.</text>
</comment>
<dbReference type="InterPro" id="IPR000073">
    <property type="entry name" value="AB_hydrolase_1"/>
</dbReference>
<dbReference type="Pfam" id="PF12697">
    <property type="entry name" value="Abhydrolase_6"/>
    <property type="match status" value="1"/>
</dbReference>
<dbReference type="InterPro" id="IPR051044">
    <property type="entry name" value="MAG_DAG_Lipase"/>
</dbReference>
<keyword evidence="3" id="KW-1185">Reference proteome</keyword>
<proteinExistence type="predicted"/>
<accession>A0A1I4FGM0</accession>
<evidence type="ECO:0000313" key="3">
    <source>
        <dbReference type="Proteomes" id="UP000199598"/>
    </source>
</evidence>
<gene>
    <name evidence="2" type="ORF">SAMN04488518_11935</name>
</gene>
<dbReference type="Proteomes" id="UP000199598">
    <property type="component" value="Unassembled WGS sequence"/>
</dbReference>
<dbReference type="RefSeq" id="WP_093523885.1">
    <property type="nucleotide sequence ID" value="NZ_FOSK01000019.1"/>
</dbReference>